<reference evidence="3 4" key="1">
    <citation type="submission" date="2020-12" db="EMBL/GenBank/DDBJ databases">
        <title>Metabolic potential, ecology and presence of endohyphal bacteria is reflected in genomic diversity of Mucoromycotina.</title>
        <authorList>
            <person name="Muszewska A."/>
            <person name="Okrasinska A."/>
            <person name="Steczkiewicz K."/>
            <person name="Drgas O."/>
            <person name="Orlowska M."/>
            <person name="Perlinska-Lenart U."/>
            <person name="Aleksandrzak-Piekarczyk T."/>
            <person name="Szatraj K."/>
            <person name="Zielenkiewicz U."/>
            <person name="Pilsyk S."/>
            <person name="Malc E."/>
            <person name="Mieczkowski P."/>
            <person name="Kruszewska J.S."/>
            <person name="Biernat P."/>
            <person name="Pawlowska J."/>
        </authorList>
    </citation>
    <scope>NUCLEOTIDE SEQUENCE [LARGE SCALE GENOMIC DNA]</scope>
    <source>
        <strain evidence="3 4">CBS 142.35</strain>
    </source>
</reference>
<dbReference type="OrthoDB" id="6781668at2759"/>
<organism evidence="3 4">
    <name type="scientific">Circinella minor</name>
    <dbReference type="NCBI Taxonomy" id="1195481"/>
    <lineage>
        <taxon>Eukaryota</taxon>
        <taxon>Fungi</taxon>
        <taxon>Fungi incertae sedis</taxon>
        <taxon>Mucoromycota</taxon>
        <taxon>Mucoromycotina</taxon>
        <taxon>Mucoromycetes</taxon>
        <taxon>Mucorales</taxon>
        <taxon>Lichtheimiaceae</taxon>
        <taxon>Circinella</taxon>
    </lineage>
</organism>
<feature type="compositionally biased region" description="Polar residues" evidence="1">
    <location>
        <begin position="419"/>
        <end position="435"/>
    </location>
</feature>
<dbReference type="Gene3D" id="1.10.10.60">
    <property type="entry name" value="Homeodomain-like"/>
    <property type="match status" value="1"/>
</dbReference>
<evidence type="ECO:0000313" key="4">
    <source>
        <dbReference type="Proteomes" id="UP000646827"/>
    </source>
</evidence>
<dbReference type="EMBL" id="JAEPRB010000196">
    <property type="protein sequence ID" value="KAG2219071.1"/>
    <property type="molecule type" value="Genomic_DNA"/>
</dbReference>
<dbReference type="AlphaFoldDB" id="A0A8H7RXN4"/>
<dbReference type="SUPFAM" id="SSF46689">
    <property type="entry name" value="Homeodomain-like"/>
    <property type="match status" value="1"/>
</dbReference>
<accession>A0A8H7RXN4</accession>
<dbReference type="Proteomes" id="UP000646827">
    <property type="component" value="Unassembled WGS sequence"/>
</dbReference>
<protein>
    <recommendedName>
        <fullName evidence="2">Myb-like domain-containing protein</fullName>
    </recommendedName>
</protein>
<name>A0A8H7RXN4_9FUNG</name>
<dbReference type="SMART" id="SM00717">
    <property type="entry name" value="SANT"/>
    <property type="match status" value="1"/>
</dbReference>
<evidence type="ECO:0000259" key="2">
    <source>
        <dbReference type="PROSITE" id="PS50090"/>
    </source>
</evidence>
<evidence type="ECO:0000256" key="1">
    <source>
        <dbReference type="SAM" id="MobiDB-lite"/>
    </source>
</evidence>
<feature type="compositionally biased region" description="Low complexity" evidence="1">
    <location>
        <begin position="606"/>
        <end position="619"/>
    </location>
</feature>
<gene>
    <name evidence="3" type="ORF">INT45_000354</name>
</gene>
<feature type="domain" description="Myb-like" evidence="2">
    <location>
        <begin position="308"/>
        <end position="360"/>
    </location>
</feature>
<feature type="region of interest" description="Disordered" evidence="1">
    <location>
        <begin position="596"/>
        <end position="638"/>
    </location>
</feature>
<feature type="compositionally biased region" description="Low complexity" evidence="1">
    <location>
        <begin position="442"/>
        <end position="481"/>
    </location>
</feature>
<proteinExistence type="predicted"/>
<feature type="region of interest" description="Disordered" evidence="1">
    <location>
        <begin position="1"/>
        <end position="20"/>
    </location>
</feature>
<feature type="region of interest" description="Disordered" evidence="1">
    <location>
        <begin position="395"/>
        <end position="577"/>
    </location>
</feature>
<feature type="compositionally biased region" description="Basic residues" evidence="1">
    <location>
        <begin position="482"/>
        <end position="491"/>
    </location>
</feature>
<dbReference type="PROSITE" id="PS50090">
    <property type="entry name" value="MYB_LIKE"/>
    <property type="match status" value="1"/>
</dbReference>
<evidence type="ECO:0000313" key="3">
    <source>
        <dbReference type="EMBL" id="KAG2219071.1"/>
    </source>
</evidence>
<dbReference type="CDD" id="cd00167">
    <property type="entry name" value="SANT"/>
    <property type="match status" value="1"/>
</dbReference>
<feature type="compositionally biased region" description="Polar residues" evidence="1">
    <location>
        <begin position="626"/>
        <end position="638"/>
    </location>
</feature>
<dbReference type="InterPro" id="IPR001005">
    <property type="entry name" value="SANT/Myb"/>
</dbReference>
<dbReference type="InterPro" id="IPR013083">
    <property type="entry name" value="Znf_RING/FYVE/PHD"/>
</dbReference>
<keyword evidence="4" id="KW-1185">Reference proteome</keyword>
<dbReference type="Gene3D" id="3.30.40.10">
    <property type="entry name" value="Zinc/RING finger domain, C3HC4 (zinc finger)"/>
    <property type="match status" value="1"/>
</dbReference>
<sequence>MAPKNSKKQESSSSTIVEEKQQQLKSRFFSEVEIINSNKNNNHNNNNNAKTTIHWKLVPIPENISIAPILAKDLYTNTNTKYFLLLQDRVRLLADSKSNLDGNDTENQSEENQPNLLQMTILESQKIETVRKQSFFSEELTEEERDIVAQRVALQQRQFMEYERREKIRKSKRIRVMFEHVNDEEIQAMLLDCDGDEDEVIYRLTKPGYLLEIRKHIASKYTADQKAAYNQLLKKRSETLKKTTNDNAKKQYRMGGRLGLDEALQQAQKHQEENPEKAFEGWSQARIRAYQMIDQNPNSYYYRFNAPGEIQRKGQWTEEEQKVFYDRLREVGANGQWGIFSMKVPGRVGYQCSNFYRLLVETQKIKDPNYVLDDRGKAHYLFDKKNAHGQVEKTFRTHSKHSPGNLLPPIPSSFLVGENSGSATTSNTKGKNNDCSQPLPPASSSASPSSSYQQQPQQKSTSPTCSPASPSTTNKTTATRSTRGRSKKKEKKKQEETKPKTTLGQRRRRRRDRHWSGSGASEDGESSDDFIGYDNDRSGSYTMRVHNNDDSSQDYSDDTRRRSKRQRRPTAIAVEAGLASKKPTISWNAINNMGRKKYKHEPSPESPSTSSSPPNNNKQPSDDDNITSATTPIDQTTNHIEEKGEVEVINQHDYVKVTNPLPGFIDPITLEEVLKPAISKYGHVMGYDSWVRCLTSWEGKRNICPLTKKPLTKRDLVVLDFDNIEEYRSRIVNL</sequence>
<comment type="caution">
    <text evidence="3">The sequence shown here is derived from an EMBL/GenBank/DDBJ whole genome shotgun (WGS) entry which is preliminary data.</text>
</comment>
<dbReference type="InterPro" id="IPR009057">
    <property type="entry name" value="Homeodomain-like_sf"/>
</dbReference>
<dbReference type="SUPFAM" id="SSF57850">
    <property type="entry name" value="RING/U-box"/>
    <property type="match status" value="1"/>
</dbReference>